<dbReference type="OrthoDB" id="111943at2157"/>
<feature type="transmembrane region" description="Helical" evidence="9">
    <location>
        <begin position="76"/>
        <end position="96"/>
    </location>
</feature>
<keyword evidence="5 9" id="KW-0812">Transmembrane</keyword>
<organism evidence="10 11">
    <name type="scientific">Halorarum halophilum</name>
    <dbReference type="NCBI Taxonomy" id="2743090"/>
    <lineage>
        <taxon>Archaea</taxon>
        <taxon>Methanobacteriati</taxon>
        <taxon>Methanobacteriota</taxon>
        <taxon>Stenosarchaea group</taxon>
        <taxon>Halobacteria</taxon>
        <taxon>Halobacteriales</taxon>
        <taxon>Haloferacaceae</taxon>
        <taxon>Halorarum</taxon>
    </lineage>
</organism>
<dbReference type="GO" id="GO:0030001">
    <property type="term" value="P:metal ion transport"/>
    <property type="evidence" value="ECO:0007669"/>
    <property type="project" value="UniProtKB-ARBA"/>
</dbReference>
<evidence type="ECO:0000256" key="5">
    <source>
        <dbReference type="ARBA" id="ARBA00022692"/>
    </source>
</evidence>
<dbReference type="GO" id="GO:0005886">
    <property type="term" value="C:plasma membrane"/>
    <property type="evidence" value="ECO:0007669"/>
    <property type="project" value="UniProtKB-SubCell"/>
</dbReference>
<dbReference type="GO" id="GO:0008324">
    <property type="term" value="F:monoatomic cation transmembrane transporter activity"/>
    <property type="evidence" value="ECO:0007669"/>
    <property type="project" value="InterPro"/>
</dbReference>
<dbReference type="Proteomes" id="UP000509750">
    <property type="component" value="Chromosome"/>
</dbReference>
<evidence type="ECO:0000256" key="4">
    <source>
        <dbReference type="ARBA" id="ARBA00022475"/>
    </source>
</evidence>
<proteinExistence type="inferred from homology"/>
<keyword evidence="3" id="KW-0813">Transport</keyword>
<dbReference type="RefSeq" id="WP_179168035.1">
    <property type="nucleotide sequence ID" value="NZ_CP058529.1"/>
</dbReference>
<evidence type="ECO:0000313" key="10">
    <source>
        <dbReference type="EMBL" id="QLG26460.1"/>
    </source>
</evidence>
<dbReference type="PANTHER" id="PTHR32024">
    <property type="entry name" value="TRK SYSTEM POTASSIUM UPTAKE PROTEIN TRKG-RELATED"/>
    <property type="match status" value="1"/>
</dbReference>
<gene>
    <name evidence="10" type="ORF">HUG10_02410</name>
</gene>
<feature type="transmembrane region" description="Helical" evidence="9">
    <location>
        <begin position="12"/>
        <end position="38"/>
    </location>
</feature>
<feature type="transmembrane region" description="Helical" evidence="9">
    <location>
        <begin position="519"/>
        <end position="539"/>
    </location>
</feature>
<feature type="transmembrane region" description="Helical" evidence="9">
    <location>
        <begin position="44"/>
        <end position="64"/>
    </location>
</feature>
<comment type="similarity">
    <text evidence="2">Belongs to the TrkH potassium transport family.</text>
</comment>
<dbReference type="AlphaFoldDB" id="A0A7D5KTN2"/>
<evidence type="ECO:0000256" key="6">
    <source>
        <dbReference type="ARBA" id="ARBA00022989"/>
    </source>
</evidence>
<feature type="transmembrane region" description="Helical" evidence="9">
    <location>
        <begin position="154"/>
        <end position="172"/>
    </location>
</feature>
<keyword evidence="4" id="KW-1003">Cell membrane</keyword>
<evidence type="ECO:0000256" key="7">
    <source>
        <dbReference type="ARBA" id="ARBA00023065"/>
    </source>
</evidence>
<dbReference type="GeneID" id="56027649"/>
<feature type="transmembrane region" description="Helical" evidence="9">
    <location>
        <begin position="390"/>
        <end position="416"/>
    </location>
</feature>
<dbReference type="PANTHER" id="PTHR32024:SF2">
    <property type="entry name" value="TRK SYSTEM POTASSIUM UPTAKE PROTEIN TRKG-RELATED"/>
    <property type="match status" value="1"/>
</dbReference>
<keyword evidence="7" id="KW-0406">Ion transport</keyword>
<feature type="transmembrane region" description="Helical" evidence="9">
    <location>
        <begin position="306"/>
        <end position="331"/>
    </location>
</feature>
<evidence type="ECO:0000256" key="3">
    <source>
        <dbReference type="ARBA" id="ARBA00022448"/>
    </source>
</evidence>
<feature type="transmembrane region" description="Helical" evidence="9">
    <location>
        <begin position="452"/>
        <end position="472"/>
    </location>
</feature>
<accession>A0A7D5KTN2</accession>
<evidence type="ECO:0000313" key="11">
    <source>
        <dbReference type="Proteomes" id="UP000509750"/>
    </source>
</evidence>
<evidence type="ECO:0000256" key="9">
    <source>
        <dbReference type="SAM" id="Phobius"/>
    </source>
</evidence>
<dbReference type="KEGG" id="halg:HUG10_02410"/>
<dbReference type="InterPro" id="IPR003445">
    <property type="entry name" value="Cat_transpt"/>
</dbReference>
<evidence type="ECO:0000256" key="8">
    <source>
        <dbReference type="ARBA" id="ARBA00023136"/>
    </source>
</evidence>
<evidence type="ECO:0000256" key="1">
    <source>
        <dbReference type="ARBA" id="ARBA00004651"/>
    </source>
</evidence>
<evidence type="ECO:0000256" key="2">
    <source>
        <dbReference type="ARBA" id="ARBA00009137"/>
    </source>
</evidence>
<protein>
    <submittedName>
        <fullName evidence="10">TrkH family potassium uptake protein</fullName>
    </submittedName>
</protein>
<sequence>MSRTGWSLTVRYRASLSLVGTVLRYLAVPLLVPLVVAVYYGETIAPFVVTILLTATVGTALERLDPDPDIGAREGLLMVALTWLMVALVGAVPYLVEAHGIPGIDPAAHPGSTLGHPSNALFESMSGFTTTGATVVGEISFDAHTRGVLLWRQLTQWLGGMGIVVLAVAILPQLSVGGAQLMDAEAPGPGIEKLTPRIAETARVLWGAYLGLTLLEITLLYGLHVAGPPLGMPGLAPNMDLYNAVAHGLTTMPTGGFSPEARSIEAFSATVQWVIIPFMIAAGTNFALFWHALTGNPDRLFEDQEWRVFLGAIGVLTAVVAGMLFAGAGFVETAPAQETFGSTYLEEIIETIPGNAEPALRHALFQVVSIVTTTGYASIDFNAWSPPLKYALLFGMFVGGSAGSTGGAVKVVRWYVILKTVRRELFTTAHPRAVRPVRLNGRPLDERAIRGIFAFTLLYLVLFFVGTLVLFLDTVRVHDGMTVLEAMSAVAATLGNVGPGFGSVGPMGSYRSFSGAGKLLMVVLMWIGRLEIIPVLACLTPEFWRR</sequence>
<keyword evidence="8 9" id="KW-0472">Membrane</keyword>
<keyword evidence="11" id="KW-1185">Reference proteome</keyword>
<dbReference type="EMBL" id="CP058529">
    <property type="protein sequence ID" value="QLG26460.1"/>
    <property type="molecule type" value="Genomic_DNA"/>
</dbReference>
<feature type="transmembrane region" description="Helical" evidence="9">
    <location>
        <begin position="273"/>
        <end position="294"/>
    </location>
</feature>
<dbReference type="Pfam" id="PF02386">
    <property type="entry name" value="TrkH"/>
    <property type="match status" value="1"/>
</dbReference>
<reference evidence="10 11" key="1">
    <citation type="submission" date="2020-07" db="EMBL/GenBank/DDBJ databases">
        <title>Gai3-2, isolated from salt lake.</title>
        <authorList>
            <person name="Cui H."/>
            <person name="Shi X."/>
        </authorList>
    </citation>
    <scope>NUCLEOTIDE SEQUENCE [LARGE SCALE GENOMIC DNA]</scope>
    <source>
        <strain evidence="10 11">Gai3-2</strain>
    </source>
</reference>
<name>A0A7D5KTN2_9EURY</name>
<comment type="subcellular location">
    <subcellularLocation>
        <location evidence="1">Cell membrane</location>
        <topology evidence="1">Multi-pass membrane protein</topology>
    </subcellularLocation>
</comment>
<keyword evidence="6 9" id="KW-1133">Transmembrane helix</keyword>
<feature type="transmembrane region" description="Helical" evidence="9">
    <location>
        <begin position="204"/>
        <end position="223"/>
    </location>
</feature>